<sequence>MNIGELFSVETREATDSQAIVRLNRLPENDIVAIAGSMRGPRCRFAKTLPSMFSVKERGLDSKSKFIELLVTDPCYWSPQLPFYYDLELTVELADGSSQTLQHSLGLNRWECFAGQLRLEGRRTVLRGGAVETFDVSAARETGIAAMTQKHEGGFLREASEAGIPLIVDLREWNGDLSQRLAPLSWYPTVTFTVLDGSQTPGPLNGMKLAQAVGADATETALASWASAVLVELHPGERPPSWLRDCGRPVLVRQLLEETVSLADIRQQCDALQARLAPEFDFAGYFVG</sequence>
<accession>A0A517MT65</accession>
<dbReference type="RefSeq" id="WP_145058986.1">
    <property type="nucleotide sequence ID" value="NZ_CP036263.1"/>
</dbReference>
<dbReference type="EMBL" id="CP036263">
    <property type="protein sequence ID" value="QDS98081.1"/>
    <property type="molecule type" value="Genomic_DNA"/>
</dbReference>
<evidence type="ECO:0000313" key="2">
    <source>
        <dbReference type="Proteomes" id="UP000319852"/>
    </source>
</evidence>
<dbReference type="AlphaFoldDB" id="A0A517MT65"/>
<evidence type="ECO:0000313" key="1">
    <source>
        <dbReference type="EMBL" id="QDS98081.1"/>
    </source>
</evidence>
<organism evidence="1 2">
    <name type="scientific">Adhaeretor mobilis</name>
    <dbReference type="NCBI Taxonomy" id="1930276"/>
    <lineage>
        <taxon>Bacteria</taxon>
        <taxon>Pseudomonadati</taxon>
        <taxon>Planctomycetota</taxon>
        <taxon>Planctomycetia</taxon>
        <taxon>Pirellulales</taxon>
        <taxon>Lacipirellulaceae</taxon>
        <taxon>Adhaeretor</taxon>
    </lineage>
</organism>
<dbReference type="Proteomes" id="UP000319852">
    <property type="component" value="Chromosome"/>
</dbReference>
<dbReference type="KEGG" id="amob:HG15A2_13530"/>
<protein>
    <submittedName>
        <fullName evidence="1">Uncharacterized protein</fullName>
    </submittedName>
</protein>
<gene>
    <name evidence="1" type="ORF">HG15A2_13530</name>
</gene>
<name>A0A517MT65_9BACT</name>
<reference evidence="1 2" key="1">
    <citation type="submission" date="2019-02" db="EMBL/GenBank/DDBJ databases">
        <title>Deep-cultivation of Planctomycetes and their phenomic and genomic characterization uncovers novel biology.</title>
        <authorList>
            <person name="Wiegand S."/>
            <person name="Jogler M."/>
            <person name="Boedeker C."/>
            <person name="Pinto D."/>
            <person name="Vollmers J."/>
            <person name="Rivas-Marin E."/>
            <person name="Kohn T."/>
            <person name="Peeters S.H."/>
            <person name="Heuer A."/>
            <person name="Rast P."/>
            <person name="Oberbeckmann S."/>
            <person name="Bunk B."/>
            <person name="Jeske O."/>
            <person name="Meyerdierks A."/>
            <person name="Storesund J.E."/>
            <person name="Kallscheuer N."/>
            <person name="Luecker S."/>
            <person name="Lage O.M."/>
            <person name="Pohl T."/>
            <person name="Merkel B.J."/>
            <person name="Hornburger P."/>
            <person name="Mueller R.-W."/>
            <person name="Bruemmer F."/>
            <person name="Labrenz M."/>
            <person name="Spormann A.M."/>
            <person name="Op den Camp H."/>
            <person name="Overmann J."/>
            <person name="Amann R."/>
            <person name="Jetten M.S.M."/>
            <person name="Mascher T."/>
            <person name="Medema M.H."/>
            <person name="Devos D.P."/>
            <person name="Kaster A.-K."/>
            <person name="Ovreas L."/>
            <person name="Rohde M."/>
            <person name="Galperin M.Y."/>
            <person name="Jogler C."/>
        </authorList>
    </citation>
    <scope>NUCLEOTIDE SEQUENCE [LARGE SCALE GENOMIC DNA]</scope>
    <source>
        <strain evidence="1 2">HG15A2</strain>
    </source>
</reference>
<dbReference type="OrthoDB" id="292581at2"/>
<keyword evidence="2" id="KW-1185">Reference proteome</keyword>
<proteinExistence type="predicted"/>